<comment type="similarity">
    <text evidence="1">Belongs to the UDPGP type 2 family.</text>
</comment>
<sequence length="295" mass="31766">MSERRTTRAVIPAAGLGTRFLPATKSQPKEMLPIVDRPAIEYVVEEAHDCGLSDISIISRPEKTSLEGHFSPVPDLVALLTEQGKEDLLTGLRRIDELGSVNFIYQPEPRGLGDAIAHAEAHVGKNPFVVLLADDLMVDGGTLLTRMLDVHQERQATVLALIEVPDDQISAYGSVAAELVEPGLMQVHHIVEKPSPADAPSNLAVIGRYVFTPGIFAALGETDLGVGGELQITDASGTLINSEPVFGVVFSHGRFDVGQKLDFLRATVEIALDRGDLGPEFAQLLVETLKRRGLV</sequence>
<evidence type="ECO:0000313" key="7">
    <source>
        <dbReference type="EMBL" id="CAB4717254.1"/>
    </source>
</evidence>
<dbReference type="InterPro" id="IPR005835">
    <property type="entry name" value="NTP_transferase_dom"/>
</dbReference>
<dbReference type="PANTHER" id="PTHR43197:SF1">
    <property type="entry name" value="UTP--GLUCOSE-1-PHOSPHATE URIDYLYLTRANSFERASE"/>
    <property type="match status" value="1"/>
</dbReference>
<comment type="catalytic activity">
    <reaction evidence="5">
        <text>alpha-D-glucose 1-phosphate + UTP + H(+) = UDP-alpha-D-glucose + diphosphate</text>
        <dbReference type="Rhea" id="RHEA:19889"/>
        <dbReference type="ChEBI" id="CHEBI:15378"/>
        <dbReference type="ChEBI" id="CHEBI:33019"/>
        <dbReference type="ChEBI" id="CHEBI:46398"/>
        <dbReference type="ChEBI" id="CHEBI:58601"/>
        <dbReference type="ChEBI" id="CHEBI:58885"/>
        <dbReference type="EC" id="2.7.7.9"/>
    </reaction>
</comment>
<dbReference type="PANTHER" id="PTHR43197">
    <property type="entry name" value="UTP--GLUCOSE-1-PHOSPHATE URIDYLYLTRANSFERASE"/>
    <property type="match status" value="1"/>
</dbReference>
<dbReference type="AlphaFoldDB" id="A0A6J6RDJ4"/>
<dbReference type="InterPro" id="IPR005771">
    <property type="entry name" value="GalU_uridylyltTrfase_bac/arc"/>
</dbReference>
<keyword evidence="4" id="KW-0548">Nucleotidyltransferase</keyword>
<dbReference type="EMBL" id="CAEZYK010000012">
    <property type="protein sequence ID" value="CAB4717254.1"/>
    <property type="molecule type" value="Genomic_DNA"/>
</dbReference>
<dbReference type="Gene3D" id="3.90.550.10">
    <property type="entry name" value="Spore Coat Polysaccharide Biosynthesis Protein SpsA, Chain A"/>
    <property type="match status" value="1"/>
</dbReference>
<feature type="domain" description="Nucleotidyl transferase" evidence="6">
    <location>
        <begin position="9"/>
        <end position="270"/>
    </location>
</feature>
<dbReference type="CDD" id="cd02541">
    <property type="entry name" value="UGPase_prokaryotic"/>
    <property type="match status" value="1"/>
</dbReference>
<evidence type="ECO:0000259" key="6">
    <source>
        <dbReference type="Pfam" id="PF00483"/>
    </source>
</evidence>
<protein>
    <recommendedName>
        <fullName evidence="2">UTP--glucose-1-phosphate uridylyltransferase</fullName>
        <ecNumber evidence="2">2.7.7.9</ecNumber>
    </recommendedName>
</protein>
<keyword evidence="3" id="KW-0808">Transferase</keyword>
<reference evidence="7" key="1">
    <citation type="submission" date="2020-05" db="EMBL/GenBank/DDBJ databases">
        <authorList>
            <person name="Chiriac C."/>
            <person name="Salcher M."/>
            <person name="Ghai R."/>
            <person name="Kavagutti S V."/>
        </authorList>
    </citation>
    <scope>NUCLEOTIDE SEQUENCE</scope>
</reference>
<organism evidence="7">
    <name type="scientific">freshwater metagenome</name>
    <dbReference type="NCBI Taxonomy" id="449393"/>
    <lineage>
        <taxon>unclassified sequences</taxon>
        <taxon>metagenomes</taxon>
        <taxon>ecological metagenomes</taxon>
    </lineage>
</organism>
<proteinExistence type="inferred from homology"/>
<dbReference type="GO" id="GO:0003983">
    <property type="term" value="F:UTP:glucose-1-phosphate uridylyltransferase activity"/>
    <property type="evidence" value="ECO:0007669"/>
    <property type="project" value="UniProtKB-EC"/>
</dbReference>
<accession>A0A6J6RDJ4</accession>
<evidence type="ECO:0000256" key="4">
    <source>
        <dbReference type="ARBA" id="ARBA00022695"/>
    </source>
</evidence>
<evidence type="ECO:0000256" key="3">
    <source>
        <dbReference type="ARBA" id="ARBA00022679"/>
    </source>
</evidence>
<name>A0A6J6RDJ4_9ZZZZ</name>
<evidence type="ECO:0000256" key="5">
    <source>
        <dbReference type="ARBA" id="ARBA00048128"/>
    </source>
</evidence>
<dbReference type="InterPro" id="IPR029044">
    <property type="entry name" value="Nucleotide-diphossugar_trans"/>
</dbReference>
<dbReference type="GO" id="GO:0006011">
    <property type="term" value="P:UDP-alpha-D-glucose metabolic process"/>
    <property type="evidence" value="ECO:0007669"/>
    <property type="project" value="InterPro"/>
</dbReference>
<dbReference type="SUPFAM" id="SSF53448">
    <property type="entry name" value="Nucleotide-diphospho-sugar transferases"/>
    <property type="match status" value="1"/>
</dbReference>
<gene>
    <name evidence="7" type="ORF">UFOPK2683_00354</name>
</gene>
<evidence type="ECO:0000256" key="1">
    <source>
        <dbReference type="ARBA" id="ARBA00006890"/>
    </source>
</evidence>
<dbReference type="EC" id="2.7.7.9" evidence="2"/>
<dbReference type="Pfam" id="PF00483">
    <property type="entry name" value="NTP_transferase"/>
    <property type="match status" value="1"/>
</dbReference>
<evidence type="ECO:0000256" key="2">
    <source>
        <dbReference type="ARBA" id="ARBA00012415"/>
    </source>
</evidence>